<protein>
    <submittedName>
        <fullName evidence="1">Uncharacterized protein</fullName>
    </submittedName>
</protein>
<organism evidence="1 2">
    <name type="scientific">Candidatus Woesebacteria bacterium GW2011_GWA1_39_8</name>
    <dbReference type="NCBI Taxonomy" id="1618552"/>
    <lineage>
        <taxon>Bacteria</taxon>
        <taxon>Candidatus Woeseibacteriota</taxon>
    </lineage>
</organism>
<name>A0A0G0S788_9BACT</name>
<gene>
    <name evidence="1" type="ORF">UT61_C0004G0012</name>
</gene>
<evidence type="ECO:0000313" key="1">
    <source>
        <dbReference type="EMBL" id="KKR30585.1"/>
    </source>
</evidence>
<dbReference type="Proteomes" id="UP000034793">
    <property type="component" value="Unassembled WGS sequence"/>
</dbReference>
<proteinExistence type="predicted"/>
<reference evidence="1 2" key="1">
    <citation type="journal article" date="2015" name="Nature">
        <title>rRNA introns, odd ribosomes, and small enigmatic genomes across a large radiation of phyla.</title>
        <authorList>
            <person name="Brown C.T."/>
            <person name="Hug L.A."/>
            <person name="Thomas B.C."/>
            <person name="Sharon I."/>
            <person name="Castelle C.J."/>
            <person name="Singh A."/>
            <person name="Wilkins M.J."/>
            <person name="Williams K.H."/>
            <person name="Banfield J.F."/>
        </authorList>
    </citation>
    <scope>NUCLEOTIDE SEQUENCE [LARGE SCALE GENOMIC DNA]</scope>
</reference>
<sequence>MNVITGVFSISYNINQNPSVVRDTASTPEAAIEFVRSFLEGAKLLQSDLSDGPATHGFLKYEAGKFVPAISQSEANAIKVNLFRKGYGAKNQDIPSVTPDMPESNVWFIVAGRSRQIIAAEYHYFPIDKDKIATYPLKTSEAAFEELKQGKAFITNLPSITGGSVIIRKVYLSYYDAGQYAEYYQPVIVFEGDNNFYGFVPAVIDEHYGKEQTVNQQ</sequence>
<dbReference type="EMBL" id="LBXL01000004">
    <property type="protein sequence ID" value="KKR30585.1"/>
    <property type="molecule type" value="Genomic_DNA"/>
</dbReference>
<accession>A0A0G0S788</accession>
<evidence type="ECO:0000313" key="2">
    <source>
        <dbReference type="Proteomes" id="UP000034793"/>
    </source>
</evidence>
<dbReference type="AlphaFoldDB" id="A0A0G0S788"/>
<comment type="caution">
    <text evidence="1">The sequence shown here is derived from an EMBL/GenBank/DDBJ whole genome shotgun (WGS) entry which is preliminary data.</text>
</comment>